<evidence type="ECO:0000256" key="6">
    <source>
        <dbReference type="ARBA" id="ARBA00023136"/>
    </source>
</evidence>
<dbReference type="InterPro" id="IPR053166">
    <property type="entry name" value="UPF0718_permease"/>
</dbReference>
<dbReference type="PANTHER" id="PTHR42775">
    <property type="entry name" value="PERMEASE RV2963-RELATED"/>
    <property type="match status" value="1"/>
</dbReference>
<proteinExistence type="inferred from homology"/>
<evidence type="ECO:0000256" key="7">
    <source>
        <dbReference type="SAM" id="Phobius"/>
    </source>
</evidence>
<name>A0A0G0LS38_UNCC2</name>
<comment type="similarity">
    <text evidence="2">Belongs to the UPF0718 family.</text>
</comment>
<evidence type="ECO:0000256" key="2">
    <source>
        <dbReference type="ARBA" id="ARBA00006386"/>
    </source>
</evidence>
<dbReference type="PATRIC" id="fig|1618345.3.peg.842"/>
<evidence type="ECO:0000256" key="4">
    <source>
        <dbReference type="ARBA" id="ARBA00022692"/>
    </source>
</evidence>
<comment type="subcellular location">
    <subcellularLocation>
        <location evidence="1">Cell membrane</location>
        <topology evidence="1">Multi-pass membrane protein</topology>
    </subcellularLocation>
</comment>
<keyword evidence="4 7" id="KW-0812">Transmembrane</keyword>
<dbReference type="GO" id="GO:0005886">
    <property type="term" value="C:plasma membrane"/>
    <property type="evidence" value="ECO:0007669"/>
    <property type="project" value="UniProtKB-SubCell"/>
</dbReference>
<feature type="transmembrane region" description="Helical" evidence="7">
    <location>
        <begin position="23"/>
        <end position="44"/>
    </location>
</feature>
<evidence type="ECO:0000256" key="1">
    <source>
        <dbReference type="ARBA" id="ARBA00004651"/>
    </source>
</evidence>
<feature type="transmembrane region" description="Helical" evidence="7">
    <location>
        <begin position="248"/>
        <end position="272"/>
    </location>
</feature>
<gene>
    <name evidence="8" type="ORF">UT18_C0015G0006</name>
</gene>
<feature type="transmembrane region" description="Helical" evidence="7">
    <location>
        <begin position="89"/>
        <end position="113"/>
    </location>
</feature>
<feature type="transmembrane region" description="Helical" evidence="7">
    <location>
        <begin position="51"/>
        <end position="69"/>
    </location>
</feature>
<evidence type="ECO:0000256" key="5">
    <source>
        <dbReference type="ARBA" id="ARBA00022989"/>
    </source>
</evidence>
<evidence type="ECO:0000313" key="8">
    <source>
        <dbReference type="EMBL" id="KKQ93852.1"/>
    </source>
</evidence>
<dbReference type="Proteomes" id="UP000034207">
    <property type="component" value="Unassembled WGS sequence"/>
</dbReference>
<evidence type="ECO:0000313" key="9">
    <source>
        <dbReference type="Proteomes" id="UP000034207"/>
    </source>
</evidence>
<dbReference type="InterPro" id="IPR005524">
    <property type="entry name" value="DUF318"/>
</dbReference>
<feature type="transmembrane region" description="Helical" evidence="7">
    <location>
        <begin position="216"/>
        <end position="236"/>
    </location>
</feature>
<protein>
    <submittedName>
        <fullName evidence="8">Permease</fullName>
    </submittedName>
</protein>
<feature type="transmembrane region" description="Helical" evidence="7">
    <location>
        <begin position="284"/>
        <end position="303"/>
    </location>
</feature>
<sequence>MRRELLGGYKLDIFHPIQVFADWFSYGILGLTTETHLGAAVNFFVYDAIKIVLLLIVINYFMAIVRHYLPVEKIRDFLTSRKFYGADYLLASIFGCITPFCSCSSIPLFIGFLRAKIPLGVTFAFLITSPLVNEAAVAVFLGVWGWKITLLYVLAGITVGTIGGFILGKLKLENQVADFVWQVQVNQAQTSKKEKPSKKALFKIFSKEAFSITIKIIPYVLIGILIGAFIHGFVPTGYFEEFIAKDSIFAVPLAVIIAVPMYANATGAIPIVQSLVDKGIPLGTALAFMMATVGLSLPAAMILKKVMSVKLLAIFFGITALGMMVIGYLFKAIL</sequence>
<feature type="transmembrane region" description="Helical" evidence="7">
    <location>
        <begin position="120"/>
        <end position="144"/>
    </location>
</feature>
<dbReference type="AlphaFoldDB" id="A0A0G0LS38"/>
<reference evidence="8 9" key="1">
    <citation type="journal article" date="2015" name="Nature">
        <title>rRNA introns, odd ribosomes, and small enigmatic genomes across a large radiation of phyla.</title>
        <authorList>
            <person name="Brown C.T."/>
            <person name="Hug L.A."/>
            <person name="Thomas B.C."/>
            <person name="Sharon I."/>
            <person name="Castelle C.J."/>
            <person name="Singh A."/>
            <person name="Wilkins M.J."/>
            <person name="Williams K.H."/>
            <person name="Banfield J.F."/>
        </authorList>
    </citation>
    <scope>NUCLEOTIDE SEQUENCE [LARGE SCALE GENOMIC DNA]</scope>
</reference>
<accession>A0A0G0LS38</accession>
<dbReference type="EMBL" id="LBVV01000015">
    <property type="protein sequence ID" value="KKQ93852.1"/>
    <property type="molecule type" value="Genomic_DNA"/>
</dbReference>
<evidence type="ECO:0000256" key="3">
    <source>
        <dbReference type="ARBA" id="ARBA00022475"/>
    </source>
</evidence>
<organism evidence="8 9">
    <name type="scientific">candidate division CPR2 bacterium GW2011_GWC2_39_10</name>
    <dbReference type="NCBI Taxonomy" id="1618345"/>
    <lineage>
        <taxon>Bacteria</taxon>
        <taxon>Bacteria division CPR2</taxon>
    </lineage>
</organism>
<comment type="caution">
    <text evidence="8">The sequence shown here is derived from an EMBL/GenBank/DDBJ whole genome shotgun (WGS) entry which is preliminary data.</text>
</comment>
<keyword evidence="3" id="KW-1003">Cell membrane</keyword>
<keyword evidence="5 7" id="KW-1133">Transmembrane helix</keyword>
<dbReference type="PANTHER" id="PTHR42775:SF1">
    <property type="entry name" value="PERMEASE RV2963-RELATED"/>
    <property type="match status" value="1"/>
</dbReference>
<dbReference type="STRING" id="1618345.UT18_C0015G0006"/>
<keyword evidence="6 7" id="KW-0472">Membrane</keyword>
<feature type="transmembrane region" description="Helical" evidence="7">
    <location>
        <begin position="150"/>
        <end position="168"/>
    </location>
</feature>
<dbReference type="Pfam" id="PF03773">
    <property type="entry name" value="ArsP_1"/>
    <property type="match status" value="1"/>
</dbReference>
<feature type="transmembrane region" description="Helical" evidence="7">
    <location>
        <begin position="309"/>
        <end position="330"/>
    </location>
</feature>